<sequence length="304" mass="34237">MDDPRLPIELWERIIDVGACINRDDGTVVDYPTLRACALVCTAWLPRARYNIFYRVVLRTSAHVQRFISTAPATGCHVREIELGPPRWEAMEGWCCREPQIANVFFEPLVLDALQRHPHGHWCHVLPLGGGAIGDRTGTQAADLDFRLGPGLVLERIVDKALFRPADNRVYVPLPGVLPGISAIVVSEDGARATMLQLDLAIQPKHSSMLWEYKRVISKRVICEAIDMFMFPAPAERAREMKWSILLPTTKDQRRNVKLVGDLTLPEGYPAVDVGWMRVGGSWELLEVLHLLAQHDRDDLQIDA</sequence>
<evidence type="ECO:0008006" key="3">
    <source>
        <dbReference type="Google" id="ProtNLM"/>
    </source>
</evidence>
<dbReference type="AlphaFoldDB" id="A0A5C2SKB7"/>
<evidence type="ECO:0000313" key="2">
    <source>
        <dbReference type="Proteomes" id="UP000313359"/>
    </source>
</evidence>
<gene>
    <name evidence="1" type="ORF">L227DRAFT_608273</name>
</gene>
<protein>
    <recommendedName>
        <fullName evidence="3">F-box domain-containing protein</fullName>
    </recommendedName>
</protein>
<accession>A0A5C2SKB7</accession>
<organism evidence="1 2">
    <name type="scientific">Lentinus tigrinus ALCF2SS1-6</name>
    <dbReference type="NCBI Taxonomy" id="1328759"/>
    <lineage>
        <taxon>Eukaryota</taxon>
        <taxon>Fungi</taxon>
        <taxon>Dikarya</taxon>
        <taxon>Basidiomycota</taxon>
        <taxon>Agaricomycotina</taxon>
        <taxon>Agaricomycetes</taxon>
        <taxon>Polyporales</taxon>
        <taxon>Polyporaceae</taxon>
        <taxon>Lentinus</taxon>
    </lineage>
</organism>
<dbReference type="OrthoDB" id="2750284at2759"/>
<evidence type="ECO:0000313" key="1">
    <source>
        <dbReference type="EMBL" id="RPD63718.1"/>
    </source>
</evidence>
<keyword evidence="2" id="KW-1185">Reference proteome</keyword>
<dbReference type="EMBL" id="ML122255">
    <property type="protein sequence ID" value="RPD63718.1"/>
    <property type="molecule type" value="Genomic_DNA"/>
</dbReference>
<reference evidence="1" key="1">
    <citation type="journal article" date="2018" name="Genome Biol. Evol.">
        <title>Genomics and development of Lentinus tigrinus, a white-rot wood-decaying mushroom with dimorphic fruiting bodies.</title>
        <authorList>
            <person name="Wu B."/>
            <person name="Xu Z."/>
            <person name="Knudson A."/>
            <person name="Carlson A."/>
            <person name="Chen N."/>
            <person name="Kovaka S."/>
            <person name="LaButti K."/>
            <person name="Lipzen A."/>
            <person name="Pennachio C."/>
            <person name="Riley R."/>
            <person name="Schakwitz W."/>
            <person name="Umezawa K."/>
            <person name="Ohm R.A."/>
            <person name="Grigoriev I.V."/>
            <person name="Nagy L.G."/>
            <person name="Gibbons J."/>
            <person name="Hibbett D."/>
        </authorList>
    </citation>
    <scope>NUCLEOTIDE SEQUENCE [LARGE SCALE GENOMIC DNA]</scope>
    <source>
        <strain evidence="1">ALCF2SS1-6</strain>
    </source>
</reference>
<proteinExistence type="predicted"/>
<dbReference type="Proteomes" id="UP000313359">
    <property type="component" value="Unassembled WGS sequence"/>
</dbReference>
<name>A0A5C2SKB7_9APHY</name>